<reference evidence="1 2" key="1">
    <citation type="journal article" date="2024" name="ISME J.">
        <title>Tailless and filamentous prophages are predominant in marine Vibrio.</title>
        <authorList>
            <person name="Steensen K."/>
            <person name="Seneca J."/>
            <person name="Bartlau N."/>
            <person name="Yu X.A."/>
            <person name="Hussain F.A."/>
            <person name="Polz M.F."/>
        </authorList>
    </citation>
    <scope>NUCLEOTIDE SEQUENCE [LARGE SCALE GENOMIC DNA]</scope>
    <source>
        <strain evidence="1 2">10N.222.51.A1</strain>
    </source>
</reference>
<dbReference type="EMBL" id="JBFRUW010000054">
    <property type="protein sequence ID" value="MFA0569451.1"/>
    <property type="molecule type" value="Genomic_DNA"/>
</dbReference>
<gene>
    <name evidence="1" type="ORF">AB4566_14355</name>
</gene>
<proteinExistence type="predicted"/>
<name>A0ABV4NDL6_9VIBR</name>
<dbReference type="Pfam" id="PF07103">
    <property type="entry name" value="DUF1365"/>
    <property type="match status" value="1"/>
</dbReference>
<dbReference type="RefSeq" id="WP_372266612.1">
    <property type="nucleotide sequence ID" value="NZ_JBFRUW010000054.1"/>
</dbReference>
<dbReference type="InterPro" id="IPR010775">
    <property type="entry name" value="DUF1365"/>
</dbReference>
<protein>
    <submittedName>
        <fullName evidence="1">DUF1365 domain-containing protein</fullName>
    </submittedName>
</protein>
<keyword evidence="2" id="KW-1185">Reference proteome</keyword>
<evidence type="ECO:0000313" key="1">
    <source>
        <dbReference type="EMBL" id="MFA0569451.1"/>
    </source>
</evidence>
<sequence>MKTNSAHSSSTHSDSARSEDEFSGIYWGNVRHRRFGDITHKFSYQLFMMGIDLDELAKTSSRSLVFGLRWFNPIRFVESDYIRNEPGNLKDRISDKVKLLGGTWDTSNRVTMLVQCRCLGLYFSPINCYFCYDSAGKCQYMLAEVSNTPWRQRHYYLIDMAKEMKVKKDFHVSPFMDLNMMYHWKIKPPAHSTLVHIENRKPNDQNIERKVFDATLALSKRPISSQILWNTLLSIPSMTFKIVFGIYYQALKLFIKKVPFVAHPETKSEPSQR</sequence>
<evidence type="ECO:0000313" key="2">
    <source>
        <dbReference type="Proteomes" id="UP001570417"/>
    </source>
</evidence>
<dbReference type="PANTHER" id="PTHR33973">
    <property type="entry name" value="OS07G0153300 PROTEIN"/>
    <property type="match status" value="1"/>
</dbReference>
<accession>A0ABV4NDL6</accession>
<dbReference type="PANTHER" id="PTHR33973:SF4">
    <property type="entry name" value="OS07G0153300 PROTEIN"/>
    <property type="match status" value="1"/>
</dbReference>
<organism evidence="1 2">
    <name type="scientific">Vibrio gallaecicus</name>
    <dbReference type="NCBI Taxonomy" id="552386"/>
    <lineage>
        <taxon>Bacteria</taxon>
        <taxon>Pseudomonadati</taxon>
        <taxon>Pseudomonadota</taxon>
        <taxon>Gammaproteobacteria</taxon>
        <taxon>Vibrionales</taxon>
        <taxon>Vibrionaceae</taxon>
        <taxon>Vibrio</taxon>
    </lineage>
</organism>
<comment type="caution">
    <text evidence="1">The sequence shown here is derived from an EMBL/GenBank/DDBJ whole genome shotgun (WGS) entry which is preliminary data.</text>
</comment>
<dbReference type="Proteomes" id="UP001570417">
    <property type="component" value="Unassembled WGS sequence"/>
</dbReference>